<organism evidence="1 2">
    <name type="scientific">Diphasiastrum complanatum</name>
    <name type="common">Issler's clubmoss</name>
    <name type="synonym">Lycopodium complanatum</name>
    <dbReference type="NCBI Taxonomy" id="34168"/>
    <lineage>
        <taxon>Eukaryota</taxon>
        <taxon>Viridiplantae</taxon>
        <taxon>Streptophyta</taxon>
        <taxon>Embryophyta</taxon>
        <taxon>Tracheophyta</taxon>
        <taxon>Lycopodiopsida</taxon>
        <taxon>Lycopodiales</taxon>
        <taxon>Lycopodiaceae</taxon>
        <taxon>Lycopodioideae</taxon>
        <taxon>Diphasiastrum</taxon>
    </lineage>
</organism>
<dbReference type="Proteomes" id="UP001162992">
    <property type="component" value="Chromosome 7"/>
</dbReference>
<evidence type="ECO:0000313" key="1">
    <source>
        <dbReference type="EMBL" id="KAJ7548450.1"/>
    </source>
</evidence>
<comment type="caution">
    <text evidence="1">The sequence shown here is derived from an EMBL/GenBank/DDBJ whole genome shotgun (WGS) entry which is preliminary data.</text>
</comment>
<reference evidence="2" key="1">
    <citation type="journal article" date="2024" name="Proc. Natl. Acad. Sci. U.S.A.">
        <title>Extraordinary preservation of gene collinearity over three hundred million years revealed in homosporous lycophytes.</title>
        <authorList>
            <person name="Li C."/>
            <person name="Wickell D."/>
            <person name="Kuo L.Y."/>
            <person name="Chen X."/>
            <person name="Nie B."/>
            <person name="Liao X."/>
            <person name="Peng D."/>
            <person name="Ji J."/>
            <person name="Jenkins J."/>
            <person name="Williams M."/>
            <person name="Shu S."/>
            <person name="Plott C."/>
            <person name="Barry K."/>
            <person name="Rajasekar S."/>
            <person name="Grimwood J."/>
            <person name="Han X."/>
            <person name="Sun S."/>
            <person name="Hou Z."/>
            <person name="He W."/>
            <person name="Dai G."/>
            <person name="Sun C."/>
            <person name="Schmutz J."/>
            <person name="Leebens-Mack J.H."/>
            <person name="Li F.W."/>
            <person name="Wang L."/>
        </authorList>
    </citation>
    <scope>NUCLEOTIDE SEQUENCE [LARGE SCALE GENOMIC DNA]</scope>
    <source>
        <strain evidence="2">cv. PW_Plant_1</strain>
    </source>
</reference>
<proteinExistence type="predicted"/>
<accession>A0ACC2D2X4</accession>
<keyword evidence="2" id="KW-1185">Reference proteome</keyword>
<gene>
    <name evidence="1" type="ORF">O6H91_07G012700</name>
</gene>
<name>A0ACC2D2X4_DIPCM</name>
<sequence length="214" mass="24735">MEIVPSTQTPTVQKFPIRRPTAKRTFLEPSLGIHFTVPSEPTNHFHQPTKKGKSVASQDVEQNHAVSKGKRWKEHWIVNLIHVRGDMQDEFTKPPKQGVDIWHKVYVRLCAACSDFDKDVEACRKKWRTIYKEYKEDKLANKVSGNGRSNKCKYFDIVDEYMHDRAHVVCYAHASTIDVEEEIAMEPTQRHPPKTTMTSISKQLQATPTKMKFA</sequence>
<protein>
    <submittedName>
        <fullName evidence="1">Uncharacterized protein</fullName>
    </submittedName>
</protein>
<dbReference type="EMBL" id="CM055098">
    <property type="protein sequence ID" value="KAJ7548450.1"/>
    <property type="molecule type" value="Genomic_DNA"/>
</dbReference>
<evidence type="ECO:0000313" key="2">
    <source>
        <dbReference type="Proteomes" id="UP001162992"/>
    </source>
</evidence>